<evidence type="ECO:0000313" key="2">
    <source>
        <dbReference type="EMBL" id="NMB69703.1"/>
    </source>
</evidence>
<dbReference type="InterPro" id="IPR015947">
    <property type="entry name" value="PUA-like_sf"/>
</dbReference>
<evidence type="ECO:0000313" key="3">
    <source>
        <dbReference type="Proteomes" id="UP000526033"/>
    </source>
</evidence>
<feature type="domain" description="DUF3850" evidence="1">
    <location>
        <begin position="7"/>
        <end position="66"/>
    </location>
</feature>
<dbReference type="AlphaFoldDB" id="A0A7X9DJQ7"/>
<evidence type="ECO:0000259" key="1">
    <source>
        <dbReference type="Pfam" id="PF12961"/>
    </source>
</evidence>
<reference evidence="2 3" key="1">
    <citation type="journal article" date="2020" name="Biotechnol. Biofuels">
        <title>New insights from the biogas microbiome by comprehensive genome-resolved metagenomics of nearly 1600 species originating from multiple anaerobic digesters.</title>
        <authorList>
            <person name="Campanaro S."/>
            <person name="Treu L."/>
            <person name="Rodriguez-R L.M."/>
            <person name="Kovalovszki A."/>
            <person name="Ziels R.M."/>
            <person name="Maus I."/>
            <person name="Zhu X."/>
            <person name="Kougias P.G."/>
            <person name="Basile A."/>
            <person name="Luo G."/>
            <person name="Schluter A."/>
            <person name="Konstantinidis K.T."/>
            <person name="Angelidaki I."/>
        </authorList>
    </citation>
    <scope>NUCLEOTIDE SEQUENCE [LARGE SCALE GENOMIC DNA]</scope>
    <source>
        <strain evidence="2">AS27yjCOA_165</strain>
    </source>
</reference>
<proteinExistence type="predicted"/>
<dbReference type="InterPro" id="IPR039440">
    <property type="entry name" value="DUF3850"/>
</dbReference>
<dbReference type="EMBL" id="JAAZNL010000005">
    <property type="protein sequence ID" value="NMB69703.1"/>
    <property type="molecule type" value="Genomic_DNA"/>
</dbReference>
<accession>A0A7X9DJQ7</accession>
<name>A0A7X9DJQ7_UNCKA</name>
<gene>
    <name evidence="2" type="ORF">GYA27_00670</name>
</gene>
<dbReference type="Gene3D" id="2.30.130.30">
    <property type="entry name" value="Hypothetical protein"/>
    <property type="match status" value="1"/>
</dbReference>
<comment type="caution">
    <text evidence="2">The sequence shown here is derived from an EMBL/GenBank/DDBJ whole genome shotgun (WGS) entry which is preliminary data.</text>
</comment>
<dbReference type="SUPFAM" id="SSF88697">
    <property type="entry name" value="PUA domain-like"/>
    <property type="match status" value="1"/>
</dbReference>
<organism evidence="2 3">
    <name type="scientific">candidate division WWE3 bacterium</name>
    <dbReference type="NCBI Taxonomy" id="2053526"/>
    <lineage>
        <taxon>Bacteria</taxon>
        <taxon>Katanobacteria</taxon>
    </lineage>
</organism>
<protein>
    <submittedName>
        <fullName evidence="2">DUF3850 domain-containing protein</fullName>
    </submittedName>
</protein>
<dbReference type="Proteomes" id="UP000526033">
    <property type="component" value="Unassembled WGS sequence"/>
</dbReference>
<dbReference type="Pfam" id="PF12961">
    <property type="entry name" value="DUF3850"/>
    <property type="match status" value="1"/>
</dbReference>
<sequence>MKTIEKKIWSEYFDAVANGNKNFELRLADWEIDIGDVLILKDWNPKTKEYTGRQLERTVTYLIKTKAAEAWGMWPKEDIDKYGFQIIGIKPVETKKKILIFTEGTILMPASGKNLSREERVKQVINNEKSAHDFKGYIPIGNSVQILNEWVKNSCEIYYLTSRTTIDEITDIQNVLIYNRFPSGTLLFRHNGENYSNVAEKLIPDILIEDDCESIGGEIEMTYPNLSPEIKAKIKHYSIKEFGGIDHLVSLI</sequence>